<sequence length="256" mass="30137">MGEWVKKRLAEIEVQYGVKIIYAADGGSRAFGFASETSDYDVRFIYYYPLKKYLSVDQVTEVIDKKVDETLEVHGWDLLKAMRLFQNTNPSFIEWLFSPIVYLEKGEFAWRCRDLAIECCSLKKLTYHYLNMTKQNCKKYIEGKEMVSVKHYLYVLRSILCIKWIREFSAPPPTSFLELIEGSNLPKKFYENINNLIFIKKKGMSEIVPFNDMINKFIEQEIAISEQIVETLSHRVFNKEELNKMMWSVVGVQQHS</sequence>
<dbReference type="InterPro" id="IPR018775">
    <property type="entry name" value="RlaP"/>
</dbReference>
<reference evidence="1 2" key="1">
    <citation type="submission" date="2018-07" db="EMBL/GenBank/DDBJ databases">
        <title>Lottiidibacillus patelloidae gen. nov., sp. nov., isolated from the intestinal tract of a marine limpet and the reclassification of B. taeanensis BH030017T, B. algicola KMM 3737T and B. hwajinpoensis SW-72T as genus Lottiidibacillus.</title>
        <authorList>
            <person name="Liu R."/>
            <person name="Huang Z."/>
        </authorList>
    </citation>
    <scope>NUCLEOTIDE SEQUENCE [LARGE SCALE GENOMIC DNA]</scope>
    <source>
        <strain evidence="1 2">BH030017</strain>
    </source>
</reference>
<dbReference type="OrthoDB" id="9796845at2"/>
<proteinExistence type="predicted"/>
<dbReference type="PANTHER" id="PTHR34817">
    <property type="entry name" value="NUCLEOTIDYLTRANSFERASE"/>
    <property type="match status" value="1"/>
</dbReference>
<dbReference type="AlphaFoldDB" id="A0A366XXW3"/>
<dbReference type="Pfam" id="PF10127">
    <property type="entry name" value="RlaP"/>
    <property type="match status" value="1"/>
</dbReference>
<evidence type="ECO:0000313" key="1">
    <source>
        <dbReference type="EMBL" id="RBW71240.1"/>
    </source>
</evidence>
<gene>
    <name evidence="1" type="ORF">DS031_00360</name>
</gene>
<keyword evidence="1" id="KW-0808">Transferase</keyword>
<organism evidence="1 2">
    <name type="scientific">Bacillus taeanensis</name>
    <dbReference type="NCBI Taxonomy" id="273032"/>
    <lineage>
        <taxon>Bacteria</taxon>
        <taxon>Bacillati</taxon>
        <taxon>Bacillota</taxon>
        <taxon>Bacilli</taxon>
        <taxon>Bacillales</taxon>
        <taxon>Bacillaceae</taxon>
        <taxon>Bacillus</taxon>
    </lineage>
</organism>
<dbReference type="Proteomes" id="UP000253314">
    <property type="component" value="Unassembled WGS sequence"/>
</dbReference>
<evidence type="ECO:0000313" key="2">
    <source>
        <dbReference type="Proteomes" id="UP000253314"/>
    </source>
</evidence>
<dbReference type="GO" id="GO:0016740">
    <property type="term" value="F:transferase activity"/>
    <property type="evidence" value="ECO:0007669"/>
    <property type="project" value="UniProtKB-KW"/>
</dbReference>
<accession>A0A366XXW3</accession>
<dbReference type="EMBL" id="QOCW01000001">
    <property type="protein sequence ID" value="RBW71240.1"/>
    <property type="molecule type" value="Genomic_DNA"/>
</dbReference>
<dbReference type="PANTHER" id="PTHR34817:SF2">
    <property type="entry name" value="NUCLEOTIDYLTRANSFERASE"/>
    <property type="match status" value="1"/>
</dbReference>
<name>A0A366XXW3_9BACI</name>
<keyword evidence="2" id="KW-1185">Reference proteome</keyword>
<dbReference type="RefSeq" id="WP_113803945.1">
    <property type="nucleotide sequence ID" value="NZ_QOCW01000001.1"/>
</dbReference>
<comment type="caution">
    <text evidence="1">The sequence shown here is derived from an EMBL/GenBank/DDBJ whole genome shotgun (WGS) entry which is preliminary data.</text>
</comment>
<protein>
    <submittedName>
        <fullName evidence="1">Nucleotidyltransferase domain-containing protein</fullName>
    </submittedName>
</protein>